<organism evidence="1">
    <name type="scientific">Yersinia ruckeri</name>
    <dbReference type="NCBI Taxonomy" id="29486"/>
    <lineage>
        <taxon>Bacteria</taxon>
        <taxon>Pseudomonadati</taxon>
        <taxon>Pseudomonadota</taxon>
        <taxon>Gammaproteobacteria</taxon>
        <taxon>Enterobacterales</taxon>
        <taxon>Yersiniaceae</taxon>
        <taxon>Yersinia</taxon>
    </lineage>
</organism>
<gene>
    <name evidence="1" type="ORF">CSF007_5975</name>
</gene>
<evidence type="ECO:0000313" key="1">
    <source>
        <dbReference type="EMBL" id="CEK26952.1"/>
    </source>
</evidence>
<dbReference type="EMBL" id="LN681231">
    <property type="protein sequence ID" value="CEK26952.1"/>
    <property type="molecule type" value="Genomic_DNA"/>
</dbReference>
<dbReference type="AlphaFoldDB" id="A0A0A8VB16"/>
<protein>
    <submittedName>
        <fullName evidence="1">Uncharacterized protein</fullName>
    </submittedName>
</protein>
<sequence>MKEKSITLWLWFQPSNQQESLLVDKDCLRLSHYCGSASG</sequence>
<name>A0A0A8VB16_YERRU</name>
<accession>A0A0A8VB16</accession>
<proteinExistence type="predicted"/>
<reference evidence="1" key="1">
    <citation type="journal article" date="2015" name="Genome Announc.">
        <title>Complete Genome Sequence of Yersinia ruckeri Strain CSF007-82, Etiologic Agent of Red Mouth Disease in Salmonid Fish.</title>
        <authorList>
            <person name="Nelson M.C."/>
            <person name="LaPatra S.E."/>
            <person name="Welch T.J."/>
            <person name="Graf J."/>
        </authorList>
    </citation>
    <scope>NUCLEOTIDE SEQUENCE</scope>
    <source>
        <strain evidence="1">CSF007-82</strain>
    </source>
</reference>